<organism evidence="1 2">
    <name type="scientific">Undibacterium pigrum</name>
    <dbReference type="NCBI Taxonomy" id="401470"/>
    <lineage>
        <taxon>Bacteria</taxon>
        <taxon>Pseudomonadati</taxon>
        <taxon>Pseudomonadota</taxon>
        <taxon>Betaproteobacteria</taxon>
        <taxon>Burkholderiales</taxon>
        <taxon>Oxalobacteraceae</taxon>
        <taxon>Undibacterium</taxon>
    </lineage>
</organism>
<dbReference type="InterPro" id="IPR007497">
    <property type="entry name" value="SIMPL/DUF541"/>
</dbReference>
<dbReference type="Gene3D" id="3.30.110.170">
    <property type="entry name" value="Protein of unknown function (DUF541), domain 1"/>
    <property type="match status" value="1"/>
</dbReference>
<proteinExistence type="predicted"/>
<evidence type="ECO:0000313" key="2">
    <source>
        <dbReference type="Proteomes" id="UP000247792"/>
    </source>
</evidence>
<keyword evidence="2" id="KW-1185">Reference proteome</keyword>
<dbReference type="OrthoDB" id="9806540at2"/>
<dbReference type="PANTHER" id="PTHR34387:SF2">
    <property type="entry name" value="SLR1258 PROTEIN"/>
    <property type="match status" value="1"/>
</dbReference>
<gene>
    <name evidence="1" type="ORF">DFR42_10768</name>
</gene>
<dbReference type="RefSeq" id="WP_110256651.1">
    <property type="nucleotide sequence ID" value="NZ_QJKB01000007.1"/>
</dbReference>
<dbReference type="InterPro" id="IPR016907">
    <property type="entry name" value="UCP029033"/>
</dbReference>
<protein>
    <recommendedName>
        <fullName evidence="3">SIMPL domain-containing protein</fullName>
    </recommendedName>
</protein>
<accession>A0A318J501</accession>
<dbReference type="Proteomes" id="UP000247792">
    <property type="component" value="Unassembled WGS sequence"/>
</dbReference>
<dbReference type="PANTHER" id="PTHR34387">
    <property type="entry name" value="SLR1258 PROTEIN"/>
    <property type="match status" value="1"/>
</dbReference>
<evidence type="ECO:0008006" key="3">
    <source>
        <dbReference type="Google" id="ProtNLM"/>
    </source>
</evidence>
<dbReference type="PIRSF" id="PIRSF029033">
    <property type="entry name" value="UCP029033"/>
    <property type="match status" value="1"/>
</dbReference>
<dbReference type="InterPro" id="IPR052022">
    <property type="entry name" value="26kDa_periplasmic_antigen"/>
</dbReference>
<dbReference type="Gene3D" id="3.30.70.2970">
    <property type="entry name" value="Protein of unknown function (DUF541), domain 2"/>
    <property type="match status" value="1"/>
</dbReference>
<name>A0A318J501_9BURK</name>
<dbReference type="GO" id="GO:0006974">
    <property type="term" value="P:DNA damage response"/>
    <property type="evidence" value="ECO:0007669"/>
    <property type="project" value="TreeGrafter"/>
</dbReference>
<evidence type="ECO:0000313" key="1">
    <source>
        <dbReference type="EMBL" id="PXX41417.1"/>
    </source>
</evidence>
<dbReference type="EMBL" id="QJKB01000007">
    <property type="protein sequence ID" value="PXX41417.1"/>
    <property type="molecule type" value="Genomic_DNA"/>
</dbReference>
<dbReference type="Pfam" id="PF04402">
    <property type="entry name" value="SIMPL"/>
    <property type="match status" value="1"/>
</dbReference>
<dbReference type="AlphaFoldDB" id="A0A318J501"/>
<reference evidence="1 2" key="1">
    <citation type="submission" date="2018-05" db="EMBL/GenBank/DDBJ databases">
        <title>Genomic Encyclopedia of Type Strains, Phase IV (KMG-IV): sequencing the most valuable type-strain genomes for metagenomic binning, comparative biology and taxonomic classification.</title>
        <authorList>
            <person name="Goeker M."/>
        </authorList>
    </citation>
    <scope>NUCLEOTIDE SEQUENCE [LARGE SCALE GENOMIC DNA]</scope>
    <source>
        <strain evidence="1 2">DSM 19792</strain>
    </source>
</reference>
<sequence>MNKDLSRALVILGVLLALGMSAAAFIFGVQAKHIGSGKQSISVKGLAEKPIQADYAQWRIGVTVVAPSFAEALAKLRKSRPVLDEFLSKQAFDKAALKESEEAVEPNMVVEELPEGRNRQVQRGYKATQSILVTSKDLTKITNVSRAALQLEADGQPVFYSAPQFLVSKLEDIKMSLIGAATENANKRASEFAKYGAVKVGSMRSASQGAFYILPVGTETSSDEYGGTYDKTTIDKVARVVVTIEYSIER</sequence>
<comment type="caution">
    <text evidence="1">The sequence shown here is derived from an EMBL/GenBank/DDBJ whole genome shotgun (WGS) entry which is preliminary data.</text>
</comment>